<dbReference type="AlphaFoldDB" id="A0A835LCD2"/>
<proteinExistence type="predicted"/>
<name>A0A835LCD2_9MAGN</name>
<protein>
    <recommendedName>
        <fullName evidence="1">Glyoxal oxidase N-terminal domain-containing protein</fullName>
    </recommendedName>
</protein>
<evidence type="ECO:0000313" key="2">
    <source>
        <dbReference type="EMBL" id="KAF9587317.1"/>
    </source>
</evidence>
<organism evidence="2 3">
    <name type="scientific">Coptis chinensis</name>
    <dbReference type="NCBI Taxonomy" id="261450"/>
    <lineage>
        <taxon>Eukaryota</taxon>
        <taxon>Viridiplantae</taxon>
        <taxon>Streptophyta</taxon>
        <taxon>Embryophyta</taxon>
        <taxon>Tracheophyta</taxon>
        <taxon>Spermatophyta</taxon>
        <taxon>Magnoliopsida</taxon>
        <taxon>Ranunculales</taxon>
        <taxon>Ranunculaceae</taxon>
        <taxon>Coptidoideae</taxon>
        <taxon>Coptis</taxon>
    </lineage>
</organism>
<dbReference type="Pfam" id="PF07250">
    <property type="entry name" value="Glyoxal_oxid_N"/>
    <property type="match status" value="1"/>
</dbReference>
<reference evidence="2 3" key="1">
    <citation type="submission" date="2020-10" db="EMBL/GenBank/DDBJ databases">
        <title>The Coptis chinensis genome and diversification of protoberbering-type alkaloids.</title>
        <authorList>
            <person name="Wang B."/>
            <person name="Shu S."/>
            <person name="Song C."/>
            <person name="Liu Y."/>
        </authorList>
    </citation>
    <scope>NUCLEOTIDE SEQUENCE [LARGE SCALE GENOMIC DNA]</scope>
    <source>
        <strain evidence="2">HL-2020</strain>
        <tissue evidence="2">Leaf</tissue>
    </source>
</reference>
<dbReference type="PANTHER" id="PTHR32208:SF93">
    <property type="entry name" value="ALDEHYDE OXIDASE GLOX1"/>
    <property type="match status" value="1"/>
</dbReference>
<sequence length="138" mass="15236">MPKENCRKLKDTVKCWAHSGKYDLETAAGRPLKAFYRLKLTHGASSGGLNVDGGNLCIMANYRSILLDPKTGKTICKFPDLPGGVRNYPGTAASAVLPIKLNTCKKGKTVPLKLQFVEVHLRRHTRGLKLSYHYCLHG</sequence>
<accession>A0A835LCD2</accession>
<dbReference type="InterPro" id="IPR009880">
    <property type="entry name" value="Glyoxal_oxidase_N"/>
</dbReference>
<keyword evidence="3" id="KW-1185">Reference proteome</keyword>
<comment type="caution">
    <text evidence="2">The sequence shown here is derived from an EMBL/GenBank/DDBJ whole genome shotgun (WGS) entry which is preliminary data.</text>
</comment>
<feature type="domain" description="Glyoxal oxidase N-terminal" evidence="1">
    <location>
        <begin position="52"/>
        <end position="103"/>
    </location>
</feature>
<gene>
    <name evidence="2" type="ORF">IFM89_001041</name>
</gene>
<dbReference type="Proteomes" id="UP000631114">
    <property type="component" value="Unassembled WGS sequence"/>
</dbReference>
<dbReference type="PANTHER" id="PTHR32208">
    <property type="entry name" value="SECRETED PROTEIN-RELATED"/>
    <property type="match status" value="1"/>
</dbReference>
<dbReference type="EMBL" id="JADFTS010000009">
    <property type="protein sequence ID" value="KAF9587317.1"/>
    <property type="molecule type" value="Genomic_DNA"/>
</dbReference>
<evidence type="ECO:0000313" key="3">
    <source>
        <dbReference type="Proteomes" id="UP000631114"/>
    </source>
</evidence>
<evidence type="ECO:0000259" key="1">
    <source>
        <dbReference type="Pfam" id="PF07250"/>
    </source>
</evidence>